<organism evidence="2 3">
    <name type="scientific">Amycolatopsis saalfeldensis</name>
    <dbReference type="NCBI Taxonomy" id="394193"/>
    <lineage>
        <taxon>Bacteria</taxon>
        <taxon>Bacillati</taxon>
        <taxon>Actinomycetota</taxon>
        <taxon>Actinomycetes</taxon>
        <taxon>Pseudonocardiales</taxon>
        <taxon>Pseudonocardiaceae</taxon>
        <taxon>Amycolatopsis</taxon>
    </lineage>
</organism>
<protein>
    <recommendedName>
        <fullName evidence="4">Excreted virulence factor EspC, type VII ESX diderm</fullName>
    </recommendedName>
</protein>
<proteinExistence type="predicted"/>
<dbReference type="STRING" id="394193.SAMN04489732_113201"/>
<keyword evidence="3" id="KW-1185">Reference proteome</keyword>
<evidence type="ECO:0000313" key="3">
    <source>
        <dbReference type="Proteomes" id="UP000198582"/>
    </source>
</evidence>
<dbReference type="AlphaFoldDB" id="A0A1H8YCB7"/>
<dbReference type="RefSeq" id="WP_091621701.1">
    <property type="nucleotide sequence ID" value="NZ_FOEF01000013.1"/>
</dbReference>
<feature type="region of interest" description="Disordered" evidence="1">
    <location>
        <begin position="1"/>
        <end position="20"/>
    </location>
</feature>
<dbReference type="Gene3D" id="1.10.287.1060">
    <property type="entry name" value="ESAT-6-like"/>
    <property type="match status" value="1"/>
</dbReference>
<dbReference type="Proteomes" id="UP000198582">
    <property type="component" value="Unassembled WGS sequence"/>
</dbReference>
<dbReference type="EMBL" id="FOEF01000013">
    <property type="protein sequence ID" value="SEP49789.1"/>
    <property type="molecule type" value="Genomic_DNA"/>
</dbReference>
<evidence type="ECO:0000256" key="1">
    <source>
        <dbReference type="SAM" id="MobiDB-lite"/>
    </source>
</evidence>
<evidence type="ECO:0000313" key="2">
    <source>
        <dbReference type="EMBL" id="SEP49789.1"/>
    </source>
</evidence>
<sequence>MTQGLNMDSGGTTGAMSSLASADADVEQAWSGARGQIDGLGGQLGQGTLGQAFMAGYRPAVTQIDQTVQQTVAAGLKLAQAGHESIADYVRADNQAASSFTMLHH</sequence>
<reference evidence="2 3" key="1">
    <citation type="submission" date="2016-10" db="EMBL/GenBank/DDBJ databases">
        <authorList>
            <person name="de Groot N.N."/>
        </authorList>
    </citation>
    <scope>NUCLEOTIDE SEQUENCE [LARGE SCALE GENOMIC DNA]</scope>
    <source>
        <strain evidence="2 3">DSM 44993</strain>
    </source>
</reference>
<name>A0A1H8YCB7_9PSEU</name>
<evidence type="ECO:0008006" key="4">
    <source>
        <dbReference type="Google" id="ProtNLM"/>
    </source>
</evidence>
<gene>
    <name evidence="2" type="ORF">SAMN04489732_113201</name>
</gene>
<accession>A0A1H8YCB7</accession>